<comment type="caution">
    <text evidence="2">The sequence shown here is derived from an EMBL/GenBank/DDBJ whole genome shotgun (WGS) entry which is preliminary data.</text>
</comment>
<keyword evidence="3" id="KW-1185">Reference proteome</keyword>
<evidence type="ECO:0000313" key="3">
    <source>
        <dbReference type="Proteomes" id="UP000005143"/>
    </source>
</evidence>
<sequence>MREVTGNQEHGRRRRRARAAAAIAVTAGLLAPPALAAPASAGTIVLGNAAYAPNGSGFGTAKPRVIFNGGAPSGRVERIRWTGWGHRIATGRGYTPIYRPEGGYYRRLGRIQLRASGRGTCPGTSQRAYLKLRARVVSKPGGRLGKWFSWSGSRTICTFD</sequence>
<dbReference type="OrthoDB" id="3579825at2"/>
<dbReference type="RefSeq" id="WP_007575842.1">
    <property type="nucleotide sequence ID" value="NZ_AGUD01000216.1"/>
</dbReference>
<accession>H0E706</accession>
<gene>
    <name evidence="2" type="ORF">PAI11_26080</name>
</gene>
<evidence type="ECO:0000313" key="2">
    <source>
        <dbReference type="EMBL" id="EHN10501.1"/>
    </source>
</evidence>
<feature type="chain" id="PRO_5003531808" evidence="1">
    <location>
        <begin position="37"/>
        <end position="160"/>
    </location>
</feature>
<proteinExistence type="predicted"/>
<name>H0E706_9ACTN</name>
<protein>
    <submittedName>
        <fullName evidence="2">Uncharacterized protein</fullName>
    </submittedName>
</protein>
<organism evidence="2 3">
    <name type="scientific">Patulibacter medicamentivorans</name>
    <dbReference type="NCBI Taxonomy" id="1097667"/>
    <lineage>
        <taxon>Bacteria</taxon>
        <taxon>Bacillati</taxon>
        <taxon>Actinomycetota</taxon>
        <taxon>Thermoleophilia</taxon>
        <taxon>Solirubrobacterales</taxon>
        <taxon>Patulibacteraceae</taxon>
        <taxon>Patulibacter</taxon>
    </lineage>
</organism>
<reference evidence="2 3" key="1">
    <citation type="journal article" date="2013" name="Biodegradation">
        <title>Quantitative proteomic analysis of ibuprofen-degrading Patulibacter sp. strain I11.</title>
        <authorList>
            <person name="Almeida B."/>
            <person name="Kjeldal H."/>
            <person name="Lolas I."/>
            <person name="Knudsen A.D."/>
            <person name="Carvalho G."/>
            <person name="Nielsen K.L."/>
            <person name="Barreto Crespo M.T."/>
            <person name="Stensballe A."/>
            <person name="Nielsen J.L."/>
        </authorList>
    </citation>
    <scope>NUCLEOTIDE SEQUENCE [LARGE SCALE GENOMIC DNA]</scope>
    <source>
        <strain evidence="2 3">I11</strain>
    </source>
</reference>
<feature type="signal peptide" evidence="1">
    <location>
        <begin position="1"/>
        <end position="36"/>
    </location>
</feature>
<keyword evidence="1" id="KW-0732">Signal</keyword>
<dbReference type="Proteomes" id="UP000005143">
    <property type="component" value="Unassembled WGS sequence"/>
</dbReference>
<dbReference type="EMBL" id="AGUD01000216">
    <property type="protein sequence ID" value="EHN10501.1"/>
    <property type="molecule type" value="Genomic_DNA"/>
</dbReference>
<dbReference type="AlphaFoldDB" id="H0E706"/>
<evidence type="ECO:0000256" key="1">
    <source>
        <dbReference type="SAM" id="SignalP"/>
    </source>
</evidence>